<evidence type="ECO:0000313" key="4">
    <source>
        <dbReference type="Proteomes" id="UP001516023"/>
    </source>
</evidence>
<name>A0ABD3QZX7_9STRA</name>
<keyword evidence="4" id="KW-1185">Reference proteome</keyword>
<feature type="compositionally biased region" description="Polar residues" evidence="1">
    <location>
        <begin position="345"/>
        <end position="355"/>
    </location>
</feature>
<sequence>MNLKKTSHGAAGSFSDIDSDVLEFYSKIKEEPESETKNFTFDPLPSFRDRGSPDGLGTLLDSKQKPYGDDENLDLGFQPSEFDTRLSANGSFCNSDLGDPFQSSPVSFTSKDDLEPLPFDIEPFPLTGPFADEFLTLYSLPEDNEKDFNSKVKEDSLKTTANTKNANSKDEPKKADATKGPNNTSQTRLYHYHWHPYYAMYPYPHQTPHPGYAHHYPYHFQPHPPRNYYNRRPVSAAVKDDTSYIKAEDVTDDDVICGRGGKVNNHPGNKRFRKLIHQHKLEYLRATKQEKPMVAMKILQKVKPGRFLVKLPGGFVESDDERSREKASQALREGAAKLRKDGCASPNNSAASTTLKPAAKIALPNERTCEDMYSDDPRYCDDFEPPRKKMKSG</sequence>
<dbReference type="Pfam" id="PF20710">
    <property type="entry name" value="DUF6824"/>
    <property type="match status" value="1"/>
</dbReference>
<feature type="region of interest" description="Disordered" evidence="1">
    <location>
        <begin position="337"/>
        <end position="359"/>
    </location>
</feature>
<proteinExistence type="predicted"/>
<dbReference type="EMBL" id="JABMIG020000001">
    <property type="protein sequence ID" value="KAL3805899.1"/>
    <property type="molecule type" value="Genomic_DNA"/>
</dbReference>
<evidence type="ECO:0000313" key="3">
    <source>
        <dbReference type="EMBL" id="KAL3805899.1"/>
    </source>
</evidence>
<feature type="region of interest" description="Disordered" evidence="1">
    <location>
        <begin position="149"/>
        <end position="185"/>
    </location>
</feature>
<feature type="domain" description="DUF6824" evidence="2">
    <location>
        <begin position="254"/>
        <end position="333"/>
    </location>
</feature>
<gene>
    <name evidence="3" type="ORF">HJC23_007860</name>
</gene>
<evidence type="ECO:0000259" key="2">
    <source>
        <dbReference type="Pfam" id="PF20710"/>
    </source>
</evidence>
<feature type="compositionally biased region" description="Basic and acidic residues" evidence="1">
    <location>
        <begin position="373"/>
        <end position="387"/>
    </location>
</feature>
<dbReference type="AlphaFoldDB" id="A0ABD3QZX7"/>
<feature type="compositionally biased region" description="Basic and acidic residues" evidence="1">
    <location>
        <begin position="167"/>
        <end position="177"/>
    </location>
</feature>
<protein>
    <recommendedName>
        <fullName evidence="2">DUF6824 domain-containing protein</fullName>
    </recommendedName>
</protein>
<feature type="region of interest" description="Disordered" evidence="1">
    <location>
        <begin position="32"/>
        <end position="72"/>
    </location>
</feature>
<accession>A0ABD3QZX7</accession>
<feature type="region of interest" description="Disordered" evidence="1">
    <location>
        <begin position="373"/>
        <end position="393"/>
    </location>
</feature>
<comment type="caution">
    <text evidence="3">The sequence shown here is derived from an EMBL/GenBank/DDBJ whole genome shotgun (WGS) entry which is preliminary data.</text>
</comment>
<dbReference type="InterPro" id="IPR049227">
    <property type="entry name" value="DUF6824"/>
</dbReference>
<evidence type="ECO:0000256" key="1">
    <source>
        <dbReference type="SAM" id="MobiDB-lite"/>
    </source>
</evidence>
<organism evidence="3 4">
    <name type="scientific">Cyclotella cryptica</name>
    <dbReference type="NCBI Taxonomy" id="29204"/>
    <lineage>
        <taxon>Eukaryota</taxon>
        <taxon>Sar</taxon>
        <taxon>Stramenopiles</taxon>
        <taxon>Ochrophyta</taxon>
        <taxon>Bacillariophyta</taxon>
        <taxon>Coscinodiscophyceae</taxon>
        <taxon>Thalassiosirophycidae</taxon>
        <taxon>Stephanodiscales</taxon>
        <taxon>Stephanodiscaceae</taxon>
        <taxon>Cyclotella</taxon>
    </lineage>
</organism>
<dbReference type="Proteomes" id="UP001516023">
    <property type="component" value="Unassembled WGS sequence"/>
</dbReference>
<reference evidence="3 4" key="1">
    <citation type="journal article" date="2020" name="G3 (Bethesda)">
        <title>Improved Reference Genome for Cyclotella cryptica CCMP332, a Model for Cell Wall Morphogenesis, Salinity Adaptation, and Lipid Production in Diatoms (Bacillariophyta).</title>
        <authorList>
            <person name="Roberts W.R."/>
            <person name="Downey K.M."/>
            <person name="Ruck E.C."/>
            <person name="Traller J.C."/>
            <person name="Alverson A.J."/>
        </authorList>
    </citation>
    <scope>NUCLEOTIDE SEQUENCE [LARGE SCALE GENOMIC DNA]</scope>
    <source>
        <strain evidence="3 4">CCMP332</strain>
    </source>
</reference>